<evidence type="ECO:0000313" key="1">
    <source>
        <dbReference type="EMBL" id="HII61283.1"/>
    </source>
</evidence>
<name>A0A832T6U6_PYRHR</name>
<sequence length="74" mass="9058">MRLLISLLKLLFFEIPRIMFGIAKLFRIKNKGERMFKKVLREEGLPEDVIQELYGSFAIKIRKLIYWRQLEYEH</sequence>
<dbReference type="RefSeq" id="WP_048053243.1">
    <property type="nucleotide sequence ID" value="NZ_DUJN01000005.1"/>
</dbReference>
<organism evidence="1 2">
    <name type="scientific">Pyrococcus horikoshii</name>
    <dbReference type="NCBI Taxonomy" id="53953"/>
    <lineage>
        <taxon>Archaea</taxon>
        <taxon>Methanobacteriati</taxon>
        <taxon>Methanobacteriota</taxon>
        <taxon>Thermococci</taxon>
        <taxon>Thermococcales</taxon>
        <taxon>Thermococcaceae</taxon>
        <taxon>Pyrococcus</taxon>
    </lineage>
</organism>
<dbReference type="EMBL" id="DUJN01000005">
    <property type="protein sequence ID" value="HII61283.1"/>
    <property type="molecule type" value="Genomic_DNA"/>
</dbReference>
<protein>
    <submittedName>
        <fullName evidence="1">Uncharacterized protein</fullName>
    </submittedName>
</protein>
<dbReference type="AlphaFoldDB" id="A0A832T6U6"/>
<comment type="caution">
    <text evidence="1">The sequence shown here is derived from an EMBL/GenBank/DDBJ whole genome shotgun (WGS) entry which is preliminary data.</text>
</comment>
<gene>
    <name evidence="1" type="ORF">HA331_05985</name>
</gene>
<dbReference type="GeneID" id="24779504"/>
<proteinExistence type="predicted"/>
<reference evidence="1" key="1">
    <citation type="journal article" date="2020" name="bioRxiv">
        <title>A rank-normalized archaeal taxonomy based on genome phylogeny resolves widespread incomplete and uneven classifications.</title>
        <authorList>
            <person name="Rinke C."/>
            <person name="Chuvochina M."/>
            <person name="Mussig A.J."/>
            <person name="Chaumeil P.-A."/>
            <person name="Waite D.W."/>
            <person name="Whitman W.B."/>
            <person name="Parks D.H."/>
            <person name="Hugenholtz P."/>
        </authorList>
    </citation>
    <scope>NUCLEOTIDE SEQUENCE</scope>
    <source>
        <strain evidence="1">UBA8834</strain>
    </source>
</reference>
<accession>A0A832T6U6</accession>
<dbReference type="Proteomes" id="UP000617544">
    <property type="component" value="Unassembled WGS sequence"/>
</dbReference>
<evidence type="ECO:0000313" key="2">
    <source>
        <dbReference type="Proteomes" id="UP000617544"/>
    </source>
</evidence>